<dbReference type="InterPro" id="IPR011060">
    <property type="entry name" value="RibuloseP-bd_barrel"/>
</dbReference>
<evidence type="ECO:0000256" key="6">
    <source>
        <dbReference type="ARBA" id="ARBA00023239"/>
    </source>
</evidence>
<evidence type="ECO:0000256" key="9">
    <source>
        <dbReference type="HAMAP-Rule" id="MF_01200"/>
    </source>
</evidence>
<feature type="binding site" evidence="9 11">
    <location>
        <position position="190"/>
    </location>
    <ligand>
        <name>substrate</name>
    </ligand>
</feature>
<comment type="catalytic activity">
    <reaction evidence="7 9 12">
        <text>orotidine 5'-phosphate + H(+) = UMP + CO2</text>
        <dbReference type="Rhea" id="RHEA:11596"/>
        <dbReference type="ChEBI" id="CHEBI:15378"/>
        <dbReference type="ChEBI" id="CHEBI:16526"/>
        <dbReference type="ChEBI" id="CHEBI:57538"/>
        <dbReference type="ChEBI" id="CHEBI:57865"/>
        <dbReference type="EC" id="4.1.1.23"/>
    </reaction>
</comment>
<dbReference type="HAMAP" id="MF_01200_B">
    <property type="entry name" value="OMPdecase_type1_B"/>
    <property type="match status" value="1"/>
</dbReference>
<evidence type="ECO:0000256" key="3">
    <source>
        <dbReference type="ARBA" id="ARBA00011738"/>
    </source>
</evidence>
<dbReference type="Gene3D" id="3.20.20.70">
    <property type="entry name" value="Aldolase class I"/>
    <property type="match status" value="1"/>
</dbReference>
<feature type="binding site" evidence="9 11">
    <location>
        <position position="219"/>
    </location>
    <ligand>
        <name>substrate</name>
    </ligand>
</feature>
<evidence type="ECO:0000259" key="13">
    <source>
        <dbReference type="SMART" id="SM00934"/>
    </source>
</evidence>
<feature type="binding site" evidence="9 11">
    <location>
        <position position="220"/>
    </location>
    <ligand>
        <name>substrate</name>
    </ligand>
</feature>
<reference evidence="14 15" key="1">
    <citation type="journal article" date="2014" name="Int. J. Syst. Evol. Microbiol.">
        <title>Complete genome sequence of Corynebacterium casei LMG S-19264T (=DSM 44701T), isolated from a smear-ripened cheese.</title>
        <authorList>
            <consortium name="US DOE Joint Genome Institute (JGI-PGF)"/>
            <person name="Walter F."/>
            <person name="Albersmeier A."/>
            <person name="Kalinowski J."/>
            <person name="Ruckert C."/>
        </authorList>
    </citation>
    <scope>NUCLEOTIDE SEQUENCE [LARGE SCALE GENOMIC DNA]</scope>
    <source>
        <strain evidence="14 15">NBRC 110095</strain>
    </source>
</reference>
<dbReference type="NCBIfam" id="TIGR01740">
    <property type="entry name" value="pyrF"/>
    <property type="match status" value="1"/>
</dbReference>
<feature type="binding site" evidence="9">
    <location>
        <begin position="70"/>
        <end position="79"/>
    </location>
    <ligand>
        <name>substrate</name>
    </ligand>
</feature>
<feature type="active site" description="For OMPdecase activity" evidence="10">
    <location>
        <position position="75"/>
    </location>
</feature>
<dbReference type="SUPFAM" id="SSF51366">
    <property type="entry name" value="Ribulose-phoshate binding barrel"/>
    <property type="match status" value="1"/>
</dbReference>
<feature type="active site" description="For OMPdecase activity" evidence="10">
    <location>
        <position position="72"/>
    </location>
</feature>
<dbReference type="PROSITE" id="PS00156">
    <property type="entry name" value="OMPDECASE"/>
    <property type="match status" value="1"/>
</dbReference>
<dbReference type="EMBL" id="BSPD01000064">
    <property type="protein sequence ID" value="GLS26981.1"/>
    <property type="molecule type" value="Genomic_DNA"/>
</dbReference>
<dbReference type="AlphaFoldDB" id="A0AA37TAS4"/>
<dbReference type="InterPro" id="IPR018089">
    <property type="entry name" value="OMPdecase_AS"/>
</dbReference>
<keyword evidence="4 9" id="KW-0210">Decarboxylase</keyword>
<sequence>MTKQVTTTAVDLGPKLIVALDYPDANSALTMAKQLSPEFCRVKVGKELFTASGPHIVEQLQILGFDVFLDLKYHDIPNTCAGAVRAAANLGVWMVNVHAQGGRRMMEAAKNAIVSSNTNTLLIAVTVLTSMQQEDLSGLGIAINLDQYVATLAQLANECGLDGVVCSAFEASSMVNRFGSNFLRVTPGVRPSNSVKGDQRRVMTPAEAVNAGSSHIVVGRPITQADDPGEASAAVVAELSC</sequence>
<evidence type="ECO:0000256" key="8">
    <source>
        <dbReference type="ARBA" id="ARBA00061012"/>
    </source>
</evidence>
<feature type="binding site" evidence="9 11">
    <location>
        <position position="199"/>
    </location>
    <ligand>
        <name>substrate</name>
    </ligand>
</feature>
<dbReference type="InterPro" id="IPR014732">
    <property type="entry name" value="OMPdecase"/>
</dbReference>
<name>A0AA37TAS4_9GAMM</name>
<accession>A0AA37TAS4</accession>
<dbReference type="EC" id="4.1.1.23" evidence="9"/>
<evidence type="ECO:0000313" key="15">
    <source>
        <dbReference type="Proteomes" id="UP001156870"/>
    </source>
</evidence>
<dbReference type="GO" id="GO:0006207">
    <property type="term" value="P:'de novo' pyrimidine nucleobase biosynthetic process"/>
    <property type="evidence" value="ECO:0007669"/>
    <property type="project" value="InterPro"/>
</dbReference>
<evidence type="ECO:0000256" key="12">
    <source>
        <dbReference type="RuleBase" id="RU000512"/>
    </source>
</evidence>
<keyword evidence="6 9" id="KW-0456">Lyase</keyword>
<feature type="binding site" evidence="9 11">
    <location>
        <position position="43"/>
    </location>
    <ligand>
        <name>substrate</name>
    </ligand>
</feature>
<dbReference type="FunFam" id="3.20.20.70:FF:000015">
    <property type="entry name" value="Orotidine 5'-phosphate decarboxylase"/>
    <property type="match status" value="1"/>
</dbReference>
<comment type="caution">
    <text evidence="14">The sequence shown here is derived from an EMBL/GenBank/DDBJ whole genome shotgun (WGS) entry which is preliminary data.</text>
</comment>
<feature type="domain" description="Orotidine 5'-phosphate decarboxylase" evidence="13">
    <location>
        <begin position="15"/>
        <end position="235"/>
    </location>
</feature>
<dbReference type="InterPro" id="IPR001754">
    <property type="entry name" value="OMPdeCOase_dom"/>
</dbReference>
<dbReference type="RefSeq" id="WP_232594413.1">
    <property type="nucleotide sequence ID" value="NZ_BSPD01000064.1"/>
</dbReference>
<evidence type="ECO:0000313" key="14">
    <source>
        <dbReference type="EMBL" id="GLS26981.1"/>
    </source>
</evidence>
<feature type="active site" description="Proton donor" evidence="9">
    <location>
        <position position="72"/>
    </location>
</feature>
<comment type="function">
    <text evidence="1 9">Catalyzes the decarboxylation of orotidine 5'-monophosphate (OMP) to uridine 5'-monophosphate (UMP).</text>
</comment>
<comment type="similarity">
    <text evidence="8 9">Belongs to the OMP decarboxylase family. Type 1 subfamily.</text>
</comment>
<comment type="subunit">
    <text evidence="3 9">Homodimer.</text>
</comment>
<dbReference type="GO" id="GO:0044205">
    <property type="term" value="P:'de novo' UMP biosynthetic process"/>
    <property type="evidence" value="ECO:0007669"/>
    <property type="project" value="UniProtKB-UniRule"/>
</dbReference>
<evidence type="ECO:0000256" key="2">
    <source>
        <dbReference type="ARBA" id="ARBA00004861"/>
    </source>
</evidence>
<dbReference type="NCBIfam" id="NF001273">
    <property type="entry name" value="PRK00230.1"/>
    <property type="match status" value="1"/>
</dbReference>
<dbReference type="Proteomes" id="UP001156870">
    <property type="component" value="Unassembled WGS sequence"/>
</dbReference>
<dbReference type="CDD" id="cd04725">
    <property type="entry name" value="OMP_decarboxylase_like"/>
    <property type="match status" value="1"/>
</dbReference>
<evidence type="ECO:0000256" key="1">
    <source>
        <dbReference type="ARBA" id="ARBA00002356"/>
    </source>
</evidence>
<keyword evidence="15" id="KW-1185">Reference proteome</keyword>
<protein>
    <recommendedName>
        <fullName evidence="9">Orotidine 5'-phosphate decarboxylase</fullName>
        <ecNumber evidence="9">4.1.1.23</ecNumber>
    </recommendedName>
    <alternativeName>
        <fullName evidence="9">OMP decarboxylase</fullName>
        <shortName evidence="9">OMPDCase</shortName>
        <shortName evidence="9">OMPdecase</shortName>
    </alternativeName>
</protein>
<evidence type="ECO:0000256" key="4">
    <source>
        <dbReference type="ARBA" id="ARBA00022793"/>
    </source>
</evidence>
<evidence type="ECO:0000256" key="7">
    <source>
        <dbReference type="ARBA" id="ARBA00049157"/>
    </source>
</evidence>
<feature type="active site" description="For OMPdecase activity" evidence="10">
    <location>
        <position position="70"/>
    </location>
</feature>
<dbReference type="Pfam" id="PF00215">
    <property type="entry name" value="OMPdecase"/>
    <property type="match status" value="1"/>
</dbReference>
<dbReference type="GO" id="GO:0004590">
    <property type="term" value="F:orotidine-5'-phosphate decarboxylase activity"/>
    <property type="evidence" value="ECO:0007669"/>
    <property type="project" value="UniProtKB-UniRule"/>
</dbReference>
<comment type="pathway">
    <text evidence="2 9 12">Pyrimidine metabolism; UMP biosynthesis via de novo pathway; UMP from orotate: step 2/2.</text>
</comment>
<proteinExistence type="inferred from homology"/>
<evidence type="ECO:0000256" key="10">
    <source>
        <dbReference type="PIRSR" id="PIRSR614732-1"/>
    </source>
</evidence>
<evidence type="ECO:0000256" key="5">
    <source>
        <dbReference type="ARBA" id="ARBA00022975"/>
    </source>
</evidence>
<dbReference type="PANTHER" id="PTHR32119:SF2">
    <property type="entry name" value="OROTIDINE 5'-PHOSPHATE DECARBOXYLASE"/>
    <property type="match status" value="1"/>
</dbReference>
<dbReference type="SMART" id="SM00934">
    <property type="entry name" value="OMPdecase"/>
    <property type="match status" value="1"/>
</dbReference>
<dbReference type="InterPro" id="IPR013785">
    <property type="entry name" value="Aldolase_TIM"/>
</dbReference>
<organism evidence="14 15">
    <name type="scientific">Marinibactrum halimedae</name>
    <dbReference type="NCBI Taxonomy" id="1444977"/>
    <lineage>
        <taxon>Bacteria</taxon>
        <taxon>Pseudomonadati</taxon>
        <taxon>Pseudomonadota</taxon>
        <taxon>Gammaproteobacteria</taxon>
        <taxon>Cellvibrionales</taxon>
        <taxon>Cellvibrionaceae</taxon>
        <taxon>Marinibactrum</taxon>
    </lineage>
</organism>
<dbReference type="GO" id="GO:0005829">
    <property type="term" value="C:cytosol"/>
    <property type="evidence" value="ECO:0007669"/>
    <property type="project" value="TreeGrafter"/>
</dbReference>
<feature type="binding site" evidence="9 11">
    <location>
        <position position="129"/>
    </location>
    <ligand>
        <name>substrate</name>
    </ligand>
</feature>
<evidence type="ECO:0000256" key="11">
    <source>
        <dbReference type="PIRSR" id="PIRSR614732-2"/>
    </source>
</evidence>
<feature type="binding site" evidence="9 11">
    <location>
        <position position="21"/>
    </location>
    <ligand>
        <name>substrate</name>
    </ligand>
</feature>
<dbReference type="InterPro" id="IPR047596">
    <property type="entry name" value="OMPdecase_bac"/>
</dbReference>
<dbReference type="PANTHER" id="PTHR32119">
    <property type="entry name" value="OROTIDINE 5'-PHOSPHATE DECARBOXYLASE"/>
    <property type="match status" value="1"/>
</dbReference>
<keyword evidence="5 9" id="KW-0665">Pyrimidine biosynthesis</keyword>
<gene>
    <name evidence="9 14" type="primary">pyrF</name>
    <name evidence="14" type="ORF">GCM10007877_27000</name>
</gene>